<evidence type="ECO:0000256" key="3">
    <source>
        <dbReference type="ARBA" id="ARBA00012438"/>
    </source>
</evidence>
<evidence type="ECO:0000256" key="4">
    <source>
        <dbReference type="ARBA" id="ARBA00022553"/>
    </source>
</evidence>
<evidence type="ECO:0000256" key="8">
    <source>
        <dbReference type="ARBA" id="ARBA00022989"/>
    </source>
</evidence>
<evidence type="ECO:0000256" key="9">
    <source>
        <dbReference type="ARBA" id="ARBA00023136"/>
    </source>
</evidence>
<sequence>MSRLFALRHSIFARIVLWAIVTAAVITSGLWYLTDRTIRNADRAAVMRAVDVDLAGMVDIFASGGLSELSRRVNDRLALQPRERDPTHYMVADGAGRRIAGDIRKWPGLQAAMSQDGEIAIDGRRRAYARATQLGPNLRLLVAHETRDQEWLLRQVGLAFLIGGMLAVVFVALGGWLAAHRLAGRIERINATFRRPNDIALEELGRRAEGKDEIHELMSHSRNALARLDRLAAANRETTDHVAHELRTPLMHLDNRLLRALSASPDAQTSAHLGEARVEIRAIIRMLESLLDIAASETRRGDRHGLVPIDLSALATRLGELYADSAEESGHHLRLQVEPRVTMQGEEMLITRLITNLLDNAFKYVPQDGTVWLKVSRGPVITVSDDGPGIPPAERETVFEKFRRGSGSLSEGGVGLGLALCRAIAARHHLQIKIEPSQIGACFIVSPEEIL</sequence>
<dbReference type="SUPFAM" id="SSF47384">
    <property type="entry name" value="Homodimeric domain of signal transducing histidine kinase"/>
    <property type="match status" value="1"/>
</dbReference>
<dbReference type="GO" id="GO:0000155">
    <property type="term" value="F:phosphorelay sensor kinase activity"/>
    <property type="evidence" value="ECO:0007669"/>
    <property type="project" value="InterPro"/>
</dbReference>
<dbReference type="InterPro" id="IPR050428">
    <property type="entry name" value="TCS_sensor_his_kinase"/>
</dbReference>
<evidence type="ECO:0000259" key="11">
    <source>
        <dbReference type="PROSITE" id="PS50109"/>
    </source>
</evidence>
<dbReference type="Gene3D" id="1.10.287.130">
    <property type="match status" value="1"/>
</dbReference>
<dbReference type="InterPro" id="IPR003661">
    <property type="entry name" value="HisK_dim/P_dom"/>
</dbReference>
<comment type="subcellular location">
    <subcellularLocation>
        <location evidence="2">Membrane</location>
    </subcellularLocation>
</comment>
<accession>A0A918UFA7</accession>
<evidence type="ECO:0000256" key="5">
    <source>
        <dbReference type="ARBA" id="ARBA00022679"/>
    </source>
</evidence>
<protein>
    <recommendedName>
        <fullName evidence="3">histidine kinase</fullName>
        <ecNumber evidence="3">2.7.13.3</ecNumber>
    </recommendedName>
</protein>
<dbReference type="AlphaFoldDB" id="A0A918UFA7"/>
<feature type="transmembrane region" description="Helical" evidence="10">
    <location>
        <begin position="12"/>
        <end position="33"/>
    </location>
</feature>
<reference evidence="12" key="2">
    <citation type="submission" date="2020-09" db="EMBL/GenBank/DDBJ databases">
        <authorList>
            <person name="Sun Q."/>
            <person name="Kim S."/>
        </authorList>
    </citation>
    <scope>NUCLEOTIDE SEQUENCE</scope>
    <source>
        <strain evidence="12">KCTC 32255</strain>
    </source>
</reference>
<comment type="catalytic activity">
    <reaction evidence="1">
        <text>ATP + protein L-histidine = ADP + protein N-phospho-L-histidine.</text>
        <dbReference type="EC" id="2.7.13.3"/>
    </reaction>
</comment>
<dbReference type="InterPro" id="IPR004358">
    <property type="entry name" value="Sig_transdc_His_kin-like_C"/>
</dbReference>
<evidence type="ECO:0000256" key="1">
    <source>
        <dbReference type="ARBA" id="ARBA00000085"/>
    </source>
</evidence>
<keyword evidence="4" id="KW-0597">Phosphoprotein</keyword>
<evidence type="ECO:0000313" key="13">
    <source>
        <dbReference type="Proteomes" id="UP000648075"/>
    </source>
</evidence>
<dbReference type="PROSITE" id="PS50109">
    <property type="entry name" value="HIS_KIN"/>
    <property type="match status" value="1"/>
</dbReference>
<keyword evidence="9 10" id="KW-0472">Membrane</keyword>
<feature type="transmembrane region" description="Helical" evidence="10">
    <location>
        <begin position="156"/>
        <end position="179"/>
    </location>
</feature>
<dbReference type="SUPFAM" id="SSF55874">
    <property type="entry name" value="ATPase domain of HSP90 chaperone/DNA topoisomerase II/histidine kinase"/>
    <property type="match status" value="1"/>
</dbReference>
<evidence type="ECO:0000256" key="10">
    <source>
        <dbReference type="SAM" id="Phobius"/>
    </source>
</evidence>
<evidence type="ECO:0000256" key="6">
    <source>
        <dbReference type="ARBA" id="ARBA00022692"/>
    </source>
</evidence>
<dbReference type="Pfam" id="PF02518">
    <property type="entry name" value="HATPase_c"/>
    <property type="match status" value="1"/>
</dbReference>
<keyword evidence="7" id="KW-0418">Kinase</keyword>
<keyword evidence="5" id="KW-0808">Transferase</keyword>
<dbReference type="CDD" id="cd00082">
    <property type="entry name" value="HisKA"/>
    <property type="match status" value="1"/>
</dbReference>
<comment type="caution">
    <text evidence="12">The sequence shown here is derived from an EMBL/GenBank/DDBJ whole genome shotgun (WGS) entry which is preliminary data.</text>
</comment>
<dbReference type="PRINTS" id="PR00344">
    <property type="entry name" value="BCTRLSENSOR"/>
</dbReference>
<feature type="domain" description="Histidine kinase" evidence="11">
    <location>
        <begin position="241"/>
        <end position="451"/>
    </location>
</feature>
<evidence type="ECO:0000256" key="2">
    <source>
        <dbReference type="ARBA" id="ARBA00004370"/>
    </source>
</evidence>
<dbReference type="CDD" id="cd00075">
    <property type="entry name" value="HATPase"/>
    <property type="match status" value="1"/>
</dbReference>
<name>A0A918UFA7_9SPHN</name>
<dbReference type="SMART" id="SM00387">
    <property type="entry name" value="HATPase_c"/>
    <property type="match status" value="1"/>
</dbReference>
<organism evidence="12 13">
    <name type="scientific">Novosphingobium colocasiae</name>
    <dbReference type="NCBI Taxonomy" id="1256513"/>
    <lineage>
        <taxon>Bacteria</taxon>
        <taxon>Pseudomonadati</taxon>
        <taxon>Pseudomonadota</taxon>
        <taxon>Alphaproteobacteria</taxon>
        <taxon>Sphingomonadales</taxon>
        <taxon>Sphingomonadaceae</taxon>
        <taxon>Novosphingobium</taxon>
    </lineage>
</organism>
<dbReference type="InterPro" id="IPR005467">
    <property type="entry name" value="His_kinase_dom"/>
</dbReference>
<dbReference type="GO" id="GO:0005886">
    <property type="term" value="C:plasma membrane"/>
    <property type="evidence" value="ECO:0007669"/>
    <property type="project" value="TreeGrafter"/>
</dbReference>
<keyword evidence="13" id="KW-1185">Reference proteome</keyword>
<dbReference type="InterPro" id="IPR036890">
    <property type="entry name" value="HATPase_C_sf"/>
</dbReference>
<dbReference type="EC" id="2.7.13.3" evidence="3"/>
<keyword evidence="8 10" id="KW-1133">Transmembrane helix</keyword>
<dbReference type="InterPro" id="IPR003594">
    <property type="entry name" value="HATPase_dom"/>
</dbReference>
<gene>
    <name evidence="12" type="ORF">GCM10011614_13710</name>
</gene>
<proteinExistence type="predicted"/>
<dbReference type="EMBL" id="BMZA01000003">
    <property type="protein sequence ID" value="GGY99956.1"/>
    <property type="molecule type" value="Genomic_DNA"/>
</dbReference>
<reference evidence="12" key="1">
    <citation type="journal article" date="2014" name="Int. J. Syst. Evol. Microbiol.">
        <title>Complete genome sequence of Corynebacterium casei LMG S-19264T (=DSM 44701T), isolated from a smear-ripened cheese.</title>
        <authorList>
            <consortium name="US DOE Joint Genome Institute (JGI-PGF)"/>
            <person name="Walter F."/>
            <person name="Albersmeier A."/>
            <person name="Kalinowski J."/>
            <person name="Ruckert C."/>
        </authorList>
    </citation>
    <scope>NUCLEOTIDE SEQUENCE</scope>
    <source>
        <strain evidence="12">KCTC 32255</strain>
    </source>
</reference>
<dbReference type="Proteomes" id="UP000648075">
    <property type="component" value="Unassembled WGS sequence"/>
</dbReference>
<keyword evidence="6 10" id="KW-0812">Transmembrane</keyword>
<evidence type="ECO:0000313" key="12">
    <source>
        <dbReference type="EMBL" id="GGY99956.1"/>
    </source>
</evidence>
<dbReference type="PANTHER" id="PTHR45436">
    <property type="entry name" value="SENSOR HISTIDINE KINASE YKOH"/>
    <property type="match status" value="1"/>
</dbReference>
<dbReference type="PANTHER" id="PTHR45436:SF8">
    <property type="entry name" value="HISTIDINE KINASE"/>
    <property type="match status" value="1"/>
</dbReference>
<dbReference type="Gene3D" id="3.30.565.10">
    <property type="entry name" value="Histidine kinase-like ATPase, C-terminal domain"/>
    <property type="match status" value="1"/>
</dbReference>
<evidence type="ECO:0000256" key="7">
    <source>
        <dbReference type="ARBA" id="ARBA00022777"/>
    </source>
</evidence>
<dbReference type="InterPro" id="IPR036097">
    <property type="entry name" value="HisK_dim/P_sf"/>
</dbReference>
<dbReference type="RefSeq" id="WP_189620390.1">
    <property type="nucleotide sequence ID" value="NZ_BMZA01000003.1"/>
</dbReference>